<sequence length="44" mass="4634">MCGARRPRQPGVRDPRCHRPSDAQHSLPGGLVADGEEPAAARSA</sequence>
<dbReference type="AlphaFoldDB" id="A0A066YQZ2"/>
<feature type="region of interest" description="Disordered" evidence="1">
    <location>
        <begin position="1"/>
        <end position="44"/>
    </location>
</feature>
<evidence type="ECO:0000313" key="3">
    <source>
        <dbReference type="Proteomes" id="UP000027178"/>
    </source>
</evidence>
<name>A0A066YQZ2_9ACTN</name>
<dbReference type="HOGENOM" id="CLU_3217455_0_0_11"/>
<feature type="compositionally biased region" description="Basic and acidic residues" evidence="1">
    <location>
        <begin position="11"/>
        <end position="22"/>
    </location>
</feature>
<proteinExistence type="predicted"/>
<protein>
    <submittedName>
        <fullName evidence="2">Uncharacterized protein</fullName>
    </submittedName>
</protein>
<reference evidence="2 3" key="1">
    <citation type="submission" date="2014-05" db="EMBL/GenBank/DDBJ databases">
        <title>Draft Genome Sequence of Kitasatospora cheerisanensis KCTC 2395.</title>
        <authorList>
            <person name="Nam D.H."/>
        </authorList>
    </citation>
    <scope>NUCLEOTIDE SEQUENCE [LARGE SCALE GENOMIC DNA]</scope>
    <source>
        <strain evidence="2 3">KCTC 2395</strain>
    </source>
</reference>
<accession>A0A066YQZ2</accession>
<organism evidence="2 3">
    <name type="scientific">Kitasatospora cheerisanensis KCTC 2395</name>
    <dbReference type="NCBI Taxonomy" id="1348663"/>
    <lineage>
        <taxon>Bacteria</taxon>
        <taxon>Bacillati</taxon>
        <taxon>Actinomycetota</taxon>
        <taxon>Actinomycetes</taxon>
        <taxon>Kitasatosporales</taxon>
        <taxon>Streptomycetaceae</taxon>
        <taxon>Kitasatospora</taxon>
    </lineage>
</organism>
<dbReference type="Proteomes" id="UP000027178">
    <property type="component" value="Unassembled WGS sequence"/>
</dbReference>
<gene>
    <name evidence="2" type="ORF">KCH_77400</name>
</gene>
<evidence type="ECO:0000256" key="1">
    <source>
        <dbReference type="SAM" id="MobiDB-lite"/>
    </source>
</evidence>
<evidence type="ECO:0000313" key="2">
    <source>
        <dbReference type="EMBL" id="KDN80506.1"/>
    </source>
</evidence>
<keyword evidence="3" id="KW-1185">Reference proteome</keyword>
<dbReference type="EMBL" id="JNBY01000174">
    <property type="protein sequence ID" value="KDN80506.1"/>
    <property type="molecule type" value="Genomic_DNA"/>
</dbReference>
<comment type="caution">
    <text evidence="2">The sequence shown here is derived from an EMBL/GenBank/DDBJ whole genome shotgun (WGS) entry which is preliminary data.</text>
</comment>